<dbReference type="AlphaFoldDB" id="A0A9N9YMY2"/>
<dbReference type="OrthoDB" id="3565018at2759"/>
<dbReference type="EMBL" id="CABFNQ020000744">
    <property type="protein sequence ID" value="CAH0032706.1"/>
    <property type="molecule type" value="Genomic_DNA"/>
</dbReference>
<name>A0A9N9YMY2_9HYPO</name>
<sequence length="135" mass="15304">MAMFALRLAPLELIFQGTVEEQTFYEQFKKNGQAPDMILWESALEWQKTIEGYLGQDLADVVLRCVGLRFSVVPDLGKAEFISEVLTCVIEPLEDYIRGSIRPIGDTRSDARSIVLEQHLSAIAVISDRFDWLPI</sequence>
<reference evidence="1" key="1">
    <citation type="submission" date="2021-10" db="EMBL/GenBank/DDBJ databases">
        <authorList>
            <person name="Piombo E."/>
        </authorList>
    </citation>
    <scope>NUCLEOTIDE SEQUENCE</scope>
</reference>
<gene>
    <name evidence="1" type="ORF">CRHIZ90672A_00002488</name>
</gene>
<accession>A0A9N9YMY2</accession>
<protein>
    <submittedName>
        <fullName evidence="1">Uncharacterized protein</fullName>
    </submittedName>
</protein>
<organism evidence="1 2">
    <name type="scientific">Clonostachys rhizophaga</name>
    <dbReference type="NCBI Taxonomy" id="160324"/>
    <lineage>
        <taxon>Eukaryota</taxon>
        <taxon>Fungi</taxon>
        <taxon>Dikarya</taxon>
        <taxon>Ascomycota</taxon>
        <taxon>Pezizomycotina</taxon>
        <taxon>Sordariomycetes</taxon>
        <taxon>Hypocreomycetidae</taxon>
        <taxon>Hypocreales</taxon>
        <taxon>Bionectriaceae</taxon>
        <taxon>Clonostachys</taxon>
    </lineage>
</organism>
<evidence type="ECO:0000313" key="1">
    <source>
        <dbReference type="EMBL" id="CAH0032706.1"/>
    </source>
</evidence>
<proteinExistence type="predicted"/>
<keyword evidence="2" id="KW-1185">Reference proteome</keyword>
<evidence type="ECO:0000313" key="2">
    <source>
        <dbReference type="Proteomes" id="UP000696573"/>
    </source>
</evidence>
<dbReference type="Proteomes" id="UP000696573">
    <property type="component" value="Unassembled WGS sequence"/>
</dbReference>
<comment type="caution">
    <text evidence="1">The sequence shown here is derived from an EMBL/GenBank/DDBJ whole genome shotgun (WGS) entry which is preliminary data.</text>
</comment>